<evidence type="ECO:0000259" key="3">
    <source>
        <dbReference type="SMART" id="SM01217"/>
    </source>
</evidence>
<gene>
    <name evidence="4" type="ORF">DWX97_09955</name>
</gene>
<dbReference type="InterPro" id="IPR036881">
    <property type="entry name" value="Glyco_hydro_3_C_sf"/>
</dbReference>
<dbReference type="Pfam" id="PF00933">
    <property type="entry name" value="Glyco_hydro_3"/>
    <property type="match status" value="1"/>
</dbReference>
<evidence type="ECO:0000313" key="4">
    <source>
        <dbReference type="EMBL" id="RGS37448.1"/>
    </source>
</evidence>
<reference evidence="4 5" key="1">
    <citation type="submission" date="2018-08" db="EMBL/GenBank/DDBJ databases">
        <title>A genome reference for cultivated species of the human gut microbiota.</title>
        <authorList>
            <person name="Zou Y."/>
            <person name="Xue W."/>
            <person name="Luo G."/>
        </authorList>
    </citation>
    <scope>NUCLEOTIDE SEQUENCE [LARGE SCALE GENOMIC DNA]</scope>
    <source>
        <strain evidence="4 5">AF22-3AC</strain>
    </source>
</reference>
<sequence length="793" mass="87936">MMSFYRLDEKYKSVILKINIMKSGMKCITTGLFKIFILTLSWGSLQAQVLKNLPQLGKDPVKEVIEAMTLAEKVNLVGGMGRLGDAPQEVSGIRMYGVPGAAATTYPIPRLGIPAIILSDGPAGVRIDPHRQNSEKKYYATAFPVATLLASSWDKELVKEVGTAFGKEILEYGVDVILAPGMNIQRNPLGGRNFEYYSEDPYLSGHIAAAMVNGIQSEGVGATIKHLAVNSEETNRLRHSSELTERTLREIYLRGFEIAIKESNPWLVMSSYNLINGIFASESSELLTTILRNEWGYGSCVVSDWGAGLNSVEQMKAGNDLIMPGNWELTKAIYDAVNEGRLDEKILDRNIERILSVIAKSPSLKKYAYSDQPPFEANGKIVRRAAAESMVLLKNEKSTLPLDKNQKIALFGCTSYDNMAGGFGSGGVHKAYNISLNQGLTSAGFEVDSKLVKVYDEYVKEQNKIWKIDNPMEISPSIPEMEVSESWIKLLAKQMDVAVITIGRNSGEGSDLSEKAFGLIPEEAKLIENVSREFHAMKKKVIIVMNISNVMEVASWRNYADAILLAWQGGQEGGNSITDILCGAVNPSGKLTASFPMTYRDVPSYNNFPGTPKDASNPEYSLYEEGIYLGYRYYNTFGIRPAYEFGYGLSYSHFAYSDLKISSDIFHKKMKVQITITNKGEYPGKEVVQLYLKAPAIRLEKPVNELKGFAKTKLLQSGESQVLEFELDSSSLASYDASLSSWIAEKGKYTIQMGASSLDIRKKATFKLVDDILVERCHTVLPLKREIKELTHK</sequence>
<dbReference type="Pfam" id="PF01915">
    <property type="entry name" value="Glyco_hydro_3_C"/>
    <property type="match status" value="1"/>
</dbReference>
<dbReference type="InterPro" id="IPR050288">
    <property type="entry name" value="Cellulose_deg_GH3"/>
</dbReference>
<dbReference type="Gene3D" id="3.40.50.1700">
    <property type="entry name" value="Glycoside hydrolase family 3 C-terminal domain"/>
    <property type="match status" value="1"/>
</dbReference>
<dbReference type="InterPro" id="IPR036962">
    <property type="entry name" value="Glyco_hydro_3_N_sf"/>
</dbReference>
<dbReference type="GO" id="GO:0005975">
    <property type="term" value="P:carbohydrate metabolic process"/>
    <property type="evidence" value="ECO:0007669"/>
    <property type="project" value="InterPro"/>
</dbReference>
<protein>
    <submittedName>
        <fullName evidence="4">Beta-glucosidase</fullName>
    </submittedName>
</protein>
<dbReference type="EMBL" id="QRVJ01000006">
    <property type="protein sequence ID" value="RGS37448.1"/>
    <property type="molecule type" value="Genomic_DNA"/>
</dbReference>
<dbReference type="PANTHER" id="PTHR42715">
    <property type="entry name" value="BETA-GLUCOSIDASE"/>
    <property type="match status" value="1"/>
</dbReference>
<dbReference type="AlphaFoldDB" id="A0A412IJ71"/>
<dbReference type="SUPFAM" id="SSF51445">
    <property type="entry name" value="(Trans)glycosidases"/>
    <property type="match status" value="1"/>
</dbReference>
<comment type="similarity">
    <text evidence="1">Belongs to the glycosyl hydrolase 3 family.</text>
</comment>
<dbReference type="InterPro" id="IPR017853">
    <property type="entry name" value="GH"/>
</dbReference>
<evidence type="ECO:0000256" key="2">
    <source>
        <dbReference type="ARBA" id="ARBA00022801"/>
    </source>
</evidence>
<dbReference type="SMART" id="SM01217">
    <property type="entry name" value="Fn3_like"/>
    <property type="match status" value="1"/>
</dbReference>
<dbReference type="InterPro" id="IPR026891">
    <property type="entry name" value="Fn3-like"/>
</dbReference>
<feature type="domain" description="Fibronectin type III-like" evidence="3">
    <location>
        <begin position="686"/>
        <end position="757"/>
    </location>
</feature>
<evidence type="ECO:0000313" key="5">
    <source>
        <dbReference type="Proteomes" id="UP000283341"/>
    </source>
</evidence>
<dbReference type="Pfam" id="PF14310">
    <property type="entry name" value="Fn3-like"/>
    <property type="match status" value="1"/>
</dbReference>
<dbReference type="InterPro" id="IPR013783">
    <property type="entry name" value="Ig-like_fold"/>
</dbReference>
<name>A0A412IJ71_9BACE</name>
<comment type="caution">
    <text evidence="4">The sequence shown here is derived from an EMBL/GenBank/DDBJ whole genome shotgun (WGS) entry which is preliminary data.</text>
</comment>
<dbReference type="PRINTS" id="PR00133">
    <property type="entry name" value="GLHYDRLASE3"/>
</dbReference>
<dbReference type="RefSeq" id="WP_118402410.1">
    <property type="nucleotide sequence ID" value="NZ_JADNFX010000007.1"/>
</dbReference>
<dbReference type="Gene3D" id="3.20.20.300">
    <property type="entry name" value="Glycoside hydrolase, family 3, N-terminal domain"/>
    <property type="match status" value="1"/>
</dbReference>
<dbReference type="PANTHER" id="PTHR42715:SF10">
    <property type="entry name" value="BETA-GLUCOSIDASE"/>
    <property type="match status" value="1"/>
</dbReference>
<dbReference type="InterPro" id="IPR001764">
    <property type="entry name" value="Glyco_hydro_3_N"/>
</dbReference>
<dbReference type="SUPFAM" id="SSF52279">
    <property type="entry name" value="Beta-D-glucan exohydrolase, C-terminal domain"/>
    <property type="match status" value="1"/>
</dbReference>
<accession>A0A412IJ71</accession>
<dbReference type="Proteomes" id="UP000283341">
    <property type="component" value="Unassembled WGS sequence"/>
</dbReference>
<dbReference type="GO" id="GO:0008422">
    <property type="term" value="F:beta-glucosidase activity"/>
    <property type="evidence" value="ECO:0007669"/>
    <property type="project" value="UniProtKB-ARBA"/>
</dbReference>
<evidence type="ECO:0000256" key="1">
    <source>
        <dbReference type="ARBA" id="ARBA00005336"/>
    </source>
</evidence>
<dbReference type="InterPro" id="IPR002772">
    <property type="entry name" value="Glyco_hydro_3_C"/>
</dbReference>
<keyword evidence="2" id="KW-0378">Hydrolase</keyword>
<proteinExistence type="inferred from homology"/>
<dbReference type="FunFam" id="2.60.40.10:FF:000495">
    <property type="entry name" value="Periplasmic beta-glucosidase"/>
    <property type="match status" value="1"/>
</dbReference>
<organism evidence="4 5">
    <name type="scientific">Bacteroides cellulosilyticus</name>
    <dbReference type="NCBI Taxonomy" id="246787"/>
    <lineage>
        <taxon>Bacteria</taxon>
        <taxon>Pseudomonadati</taxon>
        <taxon>Bacteroidota</taxon>
        <taxon>Bacteroidia</taxon>
        <taxon>Bacteroidales</taxon>
        <taxon>Bacteroidaceae</taxon>
        <taxon>Bacteroides</taxon>
    </lineage>
</organism>
<dbReference type="Gene3D" id="2.60.40.10">
    <property type="entry name" value="Immunoglobulins"/>
    <property type="match status" value="1"/>
</dbReference>